<name>A0ABU9KU12_9EURY</name>
<dbReference type="InterPro" id="IPR001789">
    <property type="entry name" value="Sig_transdc_resp-reg_receiver"/>
</dbReference>
<feature type="domain" description="Response regulatory" evidence="3">
    <location>
        <begin position="2"/>
        <end position="95"/>
    </location>
</feature>
<organism evidence="4 5">
    <name type="scientific">Methanococcoides cohabitans</name>
    <dbReference type="NCBI Taxonomy" id="3136559"/>
    <lineage>
        <taxon>Archaea</taxon>
        <taxon>Methanobacteriati</taxon>
        <taxon>Methanobacteriota</taxon>
        <taxon>Stenosarchaea group</taxon>
        <taxon>Methanomicrobia</taxon>
        <taxon>Methanosarcinales</taxon>
        <taxon>Methanosarcinaceae</taxon>
        <taxon>Methanococcoides</taxon>
    </lineage>
</organism>
<dbReference type="Gene3D" id="3.40.50.2300">
    <property type="match status" value="1"/>
</dbReference>
<dbReference type="Proteomes" id="UP001396646">
    <property type="component" value="Unassembled WGS sequence"/>
</dbReference>
<sequence>MKKVVIVDDLIDSTILKLMLKLKGYSVLSMAPNVEEVISLVESTPPDLVIMNINLKDTINGLEIAMVIREGYGIPVIFVTADFSKVVRKRVDLVG</sequence>
<comment type="caution">
    <text evidence="4">The sequence shown here is derived from an EMBL/GenBank/DDBJ whole genome shotgun (WGS) entry which is preliminary data.</text>
</comment>
<keyword evidence="5" id="KW-1185">Reference proteome</keyword>
<dbReference type="InterPro" id="IPR011006">
    <property type="entry name" value="CheY-like_superfamily"/>
</dbReference>
<gene>
    <name evidence="4" type="ORF">WOA13_05400</name>
</gene>
<evidence type="ECO:0000256" key="1">
    <source>
        <dbReference type="ARBA" id="ARBA00022553"/>
    </source>
</evidence>
<protein>
    <submittedName>
        <fullName evidence="4">Response regulator</fullName>
    </submittedName>
</protein>
<dbReference type="Pfam" id="PF00072">
    <property type="entry name" value="Response_reg"/>
    <property type="match status" value="1"/>
</dbReference>
<evidence type="ECO:0000259" key="3">
    <source>
        <dbReference type="PROSITE" id="PS50110"/>
    </source>
</evidence>
<dbReference type="PROSITE" id="PS50110">
    <property type="entry name" value="RESPONSE_REGULATORY"/>
    <property type="match status" value="1"/>
</dbReference>
<proteinExistence type="predicted"/>
<dbReference type="SUPFAM" id="SSF52172">
    <property type="entry name" value="CheY-like"/>
    <property type="match status" value="1"/>
</dbReference>
<evidence type="ECO:0000313" key="4">
    <source>
        <dbReference type="EMBL" id="MEL4305263.1"/>
    </source>
</evidence>
<accession>A0ABU9KU12</accession>
<dbReference type="EMBL" id="JBCAUS010000003">
    <property type="protein sequence ID" value="MEL4305263.1"/>
    <property type="molecule type" value="Genomic_DNA"/>
</dbReference>
<dbReference type="PANTHER" id="PTHR44591">
    <property type="entry name" value="STRESS RESPONSE REGULATOR PROTEIN 1"/>
    <property type="match status" value="1"/>
</dbReference>
<dbReference type="InterPro" id="IPR050595">
    <property type="entry name" value="Bact_response_regulator"/>
</dbReference>
<reference evidence="4 5" key="1">
    <citation type="submission" date="2024-04" db="EMBL/GenBank/DDBJ databases">
        <title>Methanococcoides sp. LMO-2.</title>
        <authorList>
            <person name="Liang L."/>
        </authorList>
    </citation>
    <scope>NUCLEOTIDE SEQUENCE [LARGE SCALE GENOMIC DNA]</scope>
    <source>
        <strain evidence="4 5">LMO-2</strain>
    </source>
</reference>
<dbReference type="RefSeq" id="WP_342126936.1">
    <property type="nucleotide sequence ID" value="NZ_JBCAUS010000003.1"/>
</dbReference>
<dbReference type="SMART" id="SM00448">
    <property type="entry name" value="REC"/>
    <property type="match status" value="1"/>
</dbReference>
<evidence type="ECO:0000313" key="5">
    <source>
        <dbReference type="Proteomes" id="UP001396646"/>
    </source>
</evidence>
<keyword evidence="1" id="KW-0597">Phosphoprotein</keyword>
<evidence type="ECO:0000256" key="2">
    <source>
        <dbReference type="PROSITE-ProRule" id="PRU00169"/>
    </source>
</evidence>
<comment type="caution">
    <text evidence="2">Lacks conserved residue(s) required for the propagation of feature annotation.</text>
</comment>
<dbReference type="PANTHER" id="PTHR44591:SF3">
    <property type="entry name" value="RESPONSE REGULATORY DOMAIN-CONTAINING PROTEIN"/>
    <property type="match status" value="1"/>
</dbReference>